<organism evidence="2 3">
    <name type="scientific">Glarea lozoyensis (strain ATCC 74030 / MF5533)</name>
    <dbReference type="NCBI Taxonomy" id="1104152"/>
    <lineage>
        <taxon>Eukaryota</taxon>
        <taxon>Fungi</taxon>
        <taxon>Dikarya</taxon>
        <taxon>Ascomycota</taxon>
        <taxon>Pezizomycotina</taxon>
        <taxon>Leotiomycetes</taxon>
        <taxon>Helotiales</taxon>
        <taxon>Helotiaceae</taxon>
        <taxon>Glarea</taxon>
    </lineage>
</organism>
<dbReference type="Proteomes" id="UP000005446">
    <property type="component" value="Unassembled WGS sequence"/>
</dbReference>
<dbReference type="InParanoid" id="H0ED94"/>
<reference evidence="2 3" key="1">
    <citation type="journal article" date="2012" name="Eukaryot. Cell">
        <title>Genome sequence of the fungus Glarea lozoyensis: the first genome sequence of a species from the Helotiaceae family.</title>
        <authorList>
            <person name="Youssar L."/>
            <person name="Gruening B.A."/>
            <person name="Erxleben A."/>
            <person name="Guenther S."/>
            <person name="Huettel W."/>
        </authorList>
    </citation>
    <scope>NUCLEOTIDE SEQUENCE [LARGE SCALE GENOMIC DNA]</scope>
    <source>
        <strain evidence="3">ATCC 74030 / MF5533</strain>
    </source>
</reference>
<evidence type="ECO:0000313" key="3">
    <source>
        <dbReference type="Proteomes" id="UP000005446"/>
    </source>
</evidence>
<gene>
    <name evidence="2" type="ORF">M7I_0398</name>
</gene>
<dbReference type="HOGENOM" id="CLU_545192_0_0_1"/>
<evidence type="ECO:0000256" key="1">
    <source>
        <dbReference type="SAM" id="MobiDB-lite"/>
    </source>
</evidence>
<keyword evidence="3" id="KW-1185">Reference proteome</keyword>
<dbReference type="EMBL" id="AGUE01000007">
    <property type="protein sequence ID" value="EHL03457.1"/>
    <property type="molecule type" value="Genomic_DNA"/>
</dbReference>
<feature type="compositionally biased region" description="Pro residues" evidence="1">
    <location>
        <begin position="1"/>
        <end position="11"/>
    </location>
</feature>
<sequence>MLSSAPPPSPQNAPMASGHAHPEPVESSSEASPRDHRSRGNMQKGSRAPSKKKSVNSYDRSVVRGTSSIQPPATPSSDDQGQQRQTNLVEVTPKAHKYGFICKGGEISIKTGHGVEWQISEVDFRKSSKQFAAILDDENSKPIHLTKKDVEEGKTAIWLIEMIPNVHKPDDLGLRTLKLFDGKKGKGRLNWDDLENQGNANSPFNSNYDIFFRIICGKTRNLTDSIGSDLNDSRKDNEFITNVLSVLLIAEEHEATAAVAGFLEMNLLRMGKRLWYYISTNPKKWLGIAARLESPIMFKEAMCHAVGKIDAKQPIDRTFFENKGKLYENILQIMTRKVHELLALKKRVELELTSFWPMRMYHPPDEGYVPDRGVYTSDIYLYQCRSLVMQYIAGCYANGWHSPAADGGIRFYQTIRHGGNAYCTEDQLENFRARFAMSTRALEPFNQAMEIMKSEIKGCLDPIMDDKSQGFTNPDAKLGYLTCTLTTDDELPWKLPLDDF</sequence>
<dbReference type="PANTHER" id="PTHR38119:SF2">
    <property type="entry name" value="TRANSCRIPTION FACTOR DOMAIN-CONTAINING PROTEIN"/>
    <property type="match status" value="1"/>
</dbReference>
<comment type="caution">
    <text evidence="2">The sequence shown here is derived from an EMBL/GenBank/DDBJ whole genome shotgun (WGS) entry which is preliminary data.</text>
</comment>
<feature type="region of interest" description="Disordered" evidence="1">
    <location>
        <begin position="1"/>
        <end position="86"/>
    </location>
</feature>
<accession>H0ED94</accession>
<dbReference type="PANTHER" id="PTHR38119">
    <property type="entry name" value="BTB DOMAIN-CONTAINING PROTEIN-RELATED"/>
    <property type="match status" value="1"/>
</dbReference>
<feature type="compositionally biased region" description="Polar residues" evidence="1">
    <location>
        <begin position="55"/>
        <end position="86"/>
    </location>
</feature>
<name>H0ED94_GLAL7</name>
<dbReference type="AlphaFoldDB" id="H0ED94"/>
<protein>
    <submittedName>
        <fullName evidence="2">Uncharacterized protein</fullName>
    </submittedName>
</protein>
<evidence type="ECO:0000313" key="2">
    <source>
        <dbReference type="EMBL" id="EHL03457.1"/>
    </source>
</evidence>
<dbReference type="OrthoDB" id="2129688at2759"/>
<proteinExistence type="predicted"/>